<dbReference type="EMBL" id="MNCJ02000331">
    <property type="protein sequence ID" value="KAF5762231.1"/>
    <property type="molecule type" value="Genomic_DNA"/>
</dbReference>
<feature type="domain" description="BACK" evidence="5">
    <location>
        <begin position="105"/>
        <end position="206"/>
    </location>
</feature>
<dbReference type="FunFam" id="1.25.40.420:FF:000008">
    <property type="entry name" value="BTB/POZ domain-containing protein POB1"/>
    <property type="match status" value="1"/>
</dbReference>
<protein>
    <submittedName>
        <fullName evidence="6 7">BTB/POZ domain, BTB/Kelch-associated</fullName>
    </submittedName>
</protein>
<comment type="pathway">
    <text evidence="2">Protein modification; protein ubiquitination.</text>
</comment>
<name>A0A251S3R2_HELAN</name>
<keyword evidence="3" id="KW-0833">Ubl conjugation pathway</keyword>
<evidence type="ECO:0000256" key="1">
    <source>
        <dbReference type="ARBA" id="ARBA00002668"/>
    </source>
</evidence>
<dbReference type="GO" id="GO:0010114">
    <property type="term" value="P:response to red light"/>
    <property type="evidence" value="ECO:0000318"/>
    <property type="project" value="GO_Central"/>
</dbReference>
<evidence type="ECO:0000313" key="8">
    <source>
        <dbReference type="Proteomes" id="UP000215914"/>
    </source>
</evidence>
<dbReference type="STRING" id="4232.A0A251S3R2"/>
<evidence type="ECO:0000259" key="5">
    <source>
        <dbReference type="SMART" id="SM00875"/>
    </source>
</evidence>
<evidence type="ECO:0000256" key="3">
    <source>
        <dbReference type="ARBA" id="ARBA00022786"/>
    </source>
</evidence>
<dbReference type="EMBL" id="CM007905">
    <property type="protein sequence ID" value="OTF93103.1"/>
    <property type="molecule type" value="Genomic_DNA"/>
</dbReference>
<keyword evidence="4" id="KW-0472">Membrane</keyword>
<proteinExistence type="predicted"/>
<reference evidence="7" key="2">
    <citation type="submission" date="2017-02" db="EMBL/GenBank/DDBJ databases">
        <title>Sunflower complete genome.</title>
        <authorList>
            <person name="Langlade N."/>
            <person name="Munos S."/>
        </authorList>
    </citation>
    <scope>NUCLEOTIDE SEQUENCE [LARGE SCALE GENOMIC DNA]</scope>
    <source>
        <tissue evidence="7">Leaves</tissue>
    </source>
</reference>
<keyword evidence="4" id="KW-1133">Transmembrane helix</keyword>
<comment type="function">
    <text evidence="1">May act as a substrate-specific adapter of an E3 ubiquitin-protein ligase complex (CUL3-RBX1-BTB) which mediates the ubiquitination and subsequent proteasomal degradation of target proteins.</text>
</comment>
<dbReference type="SUPFAM" id="SSF54695">
    <property type="entry name" value="POZ domain"/>
    <property type="match status" value="1"/>
</dbReference>
<dbReference type="Proteomes" id="UP000215914">
    <property type="component" value="Chromosome 16"/>
</dbReference>
<dbReference type="InterPro" id="IPR045890">
    <property type="entry name" value="POB1-like"/>
</dbReference>
<evidence type="ECO:0000313" key="6">
    <source>
        <dbReference type="EMBL" id="KAF5762231.1"/>
    </source>
</evidence>
<gene>
    <name evidence="7" type="ORF">HannXRQ_Chr16g0529231</name>
    <name evidence="6" type="ORF">HanXRQr2_Chr16g0774331</name>
</gene>
<reference evidence="6" key="3">
    <citation type="submission" date="2020-06" db="EMBL/GenBank/DDBJ databases">
        <title>Helianthus annuus Genome sequencing and assembly Release 2.</title>
        <authorList>
            <person name="Gouzy J."/>
            <person name="Langlade N."/>
            <person name="Munos S."/>
        </authorList>
    </citation>
    <scope>NUCLEOTIDE SEQUENCE</scope>
    <source>
        <tissue evidence="6">Leaves</tissue>
    </source>
</reference>
<accession>A0A251S3R2</accession>
<evidence type="ECO:0000313" key="7">
    <source>
        <dbReference type="EMBL" id="OTF93103.1"/>
    </source>
</evidence>
<keyword evidence="4" id="KW-0812">Transmembrane</keyword>
<dbReference type="SMART" id="SM00875">
    <property type="entry name" value="BACK"/>
    <property type="match status" value="1"/>
</dbReference>
<dbReference type="Pfam" id="PF21536">
    <property type="entry name" value="BTB_KLHL33"/>
    <property type="match status" value="1"/>
</dbReference>
<sequence>MISLFYSNSHCFIMQLFSNGMRESEQCDVTLRINASEEAGLIELLKFMYSNSLTVTSAPEVFDVLMAADKFDVPSCIKHCSRLLKNLFIVTPEFILVYLDLPSNIIMAEAFQPLTIVTKQLYAVHYKDITKFEDEILSLPLVDVEAIIASDDLQVTSEYAVYLFVIKWARNQYHNIEDRREIIMTRLAKFIRYPYMTYKELGEVLDNNEFEPYFAIFVIREAVAFKDNVLDPDYIADDDTRRFVERVGYKHQPVKKRVQVSFHWPWFILNSLIWVMKVFLTWVIKK</sequence>
<dbReference type="AlphaFoldDB" id="A0A251S3R2"/>
<keyword evidence="8" id="KW-1185">Reference proteome</keyword>
<evidence type="ECO:0000256" key="2">
    <source>
        <dbReference type="ARBA" id="ARBA00004906"/>
    </source>
</evidence>
<dbReference type="GO" id="GO:0005634">
    <property type="term" value="C:nucleus"/>
    <property type="evidence" value="ECO:0000318"/>
    <property type="project" value="GO_Central"/>
</dbReference>
<reference evidence="6 8" key="1">
    <citation type="journal article" date="2017" name="Nature">
        <title>The sunflower genome provides insights into oil metabolism, flowering and Asterid evolution.</title>
        <authorList>
            <person name="Badouin H."/>
            <person name="Gouzy J."/>
            <person name="Grassa C.J."/>
            <person name="Murat F."/>
            <person name="Staton S.E."/>
            <person name="Cottret L."/>
            <person name="Lelandais-Briere C."/>
            <person name="Owens G.L."/>
            <person name="Carrere S."/>
            <person name="Mayjonade B."/>
            <person name="Legrand L."/>
            <person name="Gill N."/>
            <person name="Kane N.C."/>
            <person name="Bowers J.E."/>
            <person name="Hubner S."/>
            <person name="Bellec A."/>
            <person name="Berard A."/>
            <person name="Berges H."/>
            <person name="Blanchet N."/>
            <person name="Boniface M.C."/>
            <person name="Brunel D."/>
            <person name="Catrice O."/>
            <person name="Chaidir N."/>
            <person name="Claudel C."/>
            <person name="Donnadieu C."/>
            <person name="Faraut T."/>
            <person name="Fievet G."/>
            <person name="Helmstetter N."/>
            <person name="King M."/>
            <person name="Knapp S.J."/>
            <person name="Lai Z."/>
            <person name="Le Paslier M.C."/>
            <person name="Lippi Y."/>
            <person name="Lorenzon L."/>
            <person name="Mandel J.R."/>
            <person name="Marage G."/>
            <person name="Marchand G."/>
            <person name="Marquand E."/>
            <person name="Bret-Mestries E."/>
            <person name="Morien E."/>
            <person name="Nambeesan S."/>
            <person name="Nguyen T."/>
            <person name="Pegot-Espagnet P."/>
            <person name="Pouilly N."/>
            <person name="Raftis F."/>
            <person name="Sallet E."/>
            <person name="Schiex T."/>
            <person name="Thomas J."/>
            <person name="Vandecasteele C."/>
            <person name="Vares D."/>
            <person name="Vear F."/>
            <person name="Vautrin S."/>
            <person name="Crespi M."/>
            <person name="Mangin B."/>
            <person name="Burke J.M."/>
            <person name="Salse J."/>
            <person name="Munos S."/>
            <person name="Vincourt P."/>
            <person name="Rieseberg L.H."/>
            <person name="Langlade N.B."/>
        </authorList>
    </citation>
    <scope>NUCLEOTIDE SEQUENCE [LARGE SCALE GENOMIC DNA]</scope>
    <source>
        <strain evidence="8">cv. SF193</strain>
        <tissue evidence="6">Leaves</tissue>
    </source>
</reference>
<dbReference type="InterPro" id="IPR011705">
    <property type="entry name" value="BACK"/>
</dbReference>
<dbReference type="InterPro" id="IPR011333">
    <property type="entry name" value="SKP1/BTB/POZ_sf"/>
</dbReference>
<evidence type="ECO:0000256" key="4">
    <source>
        <dbReference type="SAM" id="Phobius"/>
    </source>
</evidence>
<dbReference type="PANTHER" id="PTHR46336">
    <property type="entry name" value="OS02G0260700 PROTEIN"/>
    <property type="match status" value="1"/>
</dbReference>
<feature type="transmembrane region" description="Helical" evidence="4">
    <location>
        <begin position="264"/>
        <end position="284"/>
    </location>
</feature>
<dbReference type="Gramene" id="mRNA:HanXRQr2_Chr16g0774331">
    <property type="protein sequence ID" value="mRNA:HanXRQr2_Chr16g0774331"/>
    <property type="gene ID" value="HanXRQr2_Chr16g0774331"/>
</dbReference>
<dbReference type="InParanoid" id="A0A251S3R2"/>
<dbReference type="Pfam" id="PF07707">
    <property type="entry name" value="BACK"/>
    <property type="match status" value="1"/>
</dbReference>
<dbReference type="Gene3D" id="3.30.710.10">
    <property type="entry name" value="Potassium Channel Kv1.1, Chain A"/>
    <property type="match status" value="1"/>
</dbReference>
<organism evidence="7 8">
    <name type="scientific">Helianthus annuus</name>
    <name type="common">Common sunflower</name>
    <dbReference type="NCBI Taxonomy" id="4232"/>
    <lineage>
        <taxon>Eukaryota</taxon>
        <taxon>Viridiplantae</taxon>
        <taxon>Streptophyta</taxon>
        <taxon>Embryophyta</taxon>
        <taxon>Tracheophyta</taxon>
        <taxon>Spermatophyta</taxon>
        <taxon>Magnoliopsida</taxon>
        <taxon>eudicotyledons</taxon>
        <taxon>Gunneridae</taxon>
        <taxon>Pentapetalae</taxon>
        <taxon>asterids</taxon>
        <taxon>campanulids</taxon>
        <taxon>Asterales</taxon>
        <taxon>Asteraceae</taxon>
        <taxon>Asteroideae</taxon>
        <taxon>Heliantheae alliance</taxon>
        <taxon>Heliantheae</taxon>
        <taxon>Helianthus</taxon>
    </lineage>
</organism>
<dbReference type="Gene3D" id="1.25.40.420">
    <property type="match status" value="1"/>
</dbReference>
<dbReference type="OMA" id="ISECIFY"/>
<dbReference type="PANTHER" id="PTHR46336:SF3">
    <property type="entry name" value="BTB_POZ DOMAIN-CONTAINING PROTEIN POB1"/>
    <property type="match status" value="1"/>
</dbReference>